<evidence type="ECO:0000313" key="2">
    <source>
        <dbReference type="Proteomes" id="UP000029453"/>
    </source>
</evidence>
<accession>M9M125</accession>
<evidence type="ECO:0000313" key="1">
    <source>
        <dbReference type="EMBL" id="GAC42574.1"/>
    </source>
</evidence>
<comment type="caution">
    <text evidence="1">The sequence shown here is derived from an EMBL/GenBank/DDBJ whole genome shotgun (WGS) entry which is preliminary data.</text>
</comment>
<gene>
    <name evidence="1" type="ORF">PPOP_1931</name>
</gene>
<sequence length="131" mass="14538">MLEAPYNIGQFLQLSDMLHKLYCVQLRNGGDKKKPLPTQLMGNEMLAIASENPLEGLNRLRDRMKIYLAWANTVTGEGAGLAKWILARYGEVSAKIAASELPEQFVPAQQAQVLLGYLATISYEKKVGMEP</sequence>
<proteinExistence type="predicted"/>
<keyword evidence="2" id="KW-1185">Reference proteome</keyword>
<reference evidence="1 2" key="1">
    <citation type="submission" date="2012-10" db="EMBL/GenBank/DDBJ databases">
        <title>Draft Genome Sequence of Paenibacillus popilliae ATCC 14706T.</title>
        <authorList>
            <person name="Iiyama K."/>
            <person name="Mori K."/>
            <person name="Mon H."/>
            <person name="Chieda Y."/>
            <person name="Lee J.M."/>
            <person name="Kusakabe T."/>
            <person name="Tashiro K."/>
            <person name="Asano S."/>
            <person name="Yasunaga-Aoki C."/>
            <person name="Shimizu S."/>
        </authorList>
    </citation>
    <scope>NUCLEOTIDE SEQUENCE [LARGE SCALE GENOMIC DNA]</scope>
    <source>
        <strain evidence="1 2">ATCC 14706</strain>
    </source>
</reference>
<dbReference type="Proteomes" id="UP000029453">
    <property type="component" value="Unassembled WGS sequence"/>
</dbReference>
<dbReference type="AlphaFoldDB" id="M9M125"/>
<protein>
    <submittedName>
        <fullName evidence="1">H+-ATPase</fullName>
    </submittedName>
</protein>
<organism evidence="1 2">
    <name type="scientific">Paenibacillus popilliae ATCC 14706</name>
    <dbReference type="NCBI Taxonomy" id="1212764"/>
    <lineage>
        <taxon>Bacteria</taxon>
        <taxon>Bacillati</taxon>
        <taxon>Bacillota</taxon>
        <taxon>Bacilli</taxon>
        <taxon>Bacillales</taxon>
        <taxon>Paenibacillaceae</taxon>
        <taxon>Paenibacillus</taxon>
    </lineage>
</organism>
<name>M9M125_PAEPP</name>
<dbReference type="EMBL" id="BALG01000114">
    <property type="protein sequence ID" value="GAC42574.1"/>
    <property type="molecule type" value="Genomic_DNA"/>
</dbReference>